<keyword evidence="2" id="KW-1185">Reference proteome</keyword>
<reference evidence="2" key="1">
    <citation type="journal article" date="2024" name="IScience">
        <title>Strigolactones Initiate the Formation of Haustorium-like Structures in Castilleja.</title>
        <authorList>
            <person name="Buerger M."/>
            <person name="Peterson D."/>
            <person name="Chory J."/>
        </authorList>
    </citation>
    <scope>NUCLEOTIDE SEQUENCE [LARGE SCALE GENOMIC DNA]</scope>
</reference>
<dbReference type="Proteomes" id="UP001632038">
    <property type="component" value="Unassembled WGS sequence"/>
</dbReference>
<protein>
    <submittedName>
        <fullName evidence="1">Uncharacterized protein</fullName>
    </submittedName>
</protein>
<evidence type="ECO:0000313" key="2">
    <source>
        <dbReference type="Proteomes" id="UP001632038"/>
    </source>
</evidence>
<proteinExistence type="predicted"/>
<name>A0ABD3CQS3_9LAMI</name>
<accession>A0ABD3CQS3</accession>
<dbReference type="AlphaFoldDB" id="A0ABD3CQS3"/>
<organism evidence="1 2">
    <name type="scientific">Castilleja foliolosa</name>
    <dbReference type="NCBI Taxonomy" id="1961234"/>
    <lineage>
        <taxon>Eukaryota</taxon>
        <taxon>Viridiplantae</taxon>
        <taxon>Streptophyta</taxon>
        <taxon>Embryophyta</taxon>
        <taxon>Tracheophyta</taxon>
        <taxon>Spermatophyta</taxon>
        <taxon>Magnoliopsida</taxon>
        <taxon>eudicotyledons</taxon>
        <taxon>Gunneridae</taxon>
        <taxon>Pentapetalae</taxon>
        <taxon>asterids</taxon>
        <taxon>lamiids</taxon>
        <taxon>Lamiales</taxon>
        <taxon>Orobanchaceae</taxon>
        <taxon>Pedicularideae</taxon>
        <taxon>Castillejinae</taxon>
        <taxon>Castilleja</taxon>
    </lineage>
</organism>
<evidence type="ECO:0000313" key="1">
    <source>
        <dbReference type="EMBL" id="KAL3631256.1"/>
    </source>
</evidence>
<sequence length="65" mass="7063">MHYLSINSHAFKARRELSAMEVAGPRRLRLAAIKVPATMAMVERICTGSVKGWFPAGHGIGVPCN</sequence>
<gene>
    <name evidence="1" type="ORF">CASFOL_024240</name>
</gene>
<dbReference type="EMBL" id="JAVIJP010000032">
    <property type="protein sequence ID" value="KAL3631256.1"/>
    <property type="molecule type" value="Genomic_DNA"/>
</dbReference>
<comment type="caution">
    <text evidence="1">The sequence shown here is derived from an EMBL/GenBank/DDBJ whole genome shotgun (WGS) entry which is preliminary data.</text>
</comment>